<feature type="non-terminal residue" evidence="2">
    <location>
        <position position="71"/>
    </location>
</feature>
<evidence type="ECO:0000313" key="2">
    <source>
        <dbReference type="EMBL" id="MCB8611700.1"/>
    </source>
</evidence>
<evidence type="ECO:0000313" key="3">
    <source>
        <dbReference type="Proteomes" id="UP001198439"/>
    </source>
</evidence>
<dbReference type="EMBL" id="JAJDKZ010000330">
    <property type="protein sequence ID" value="MCB8611700.1"/>
    <property type="molecule type" value="Genomic_DNA"/>
</dbReference>
<keyword evidence="1" id="KW-0472">Membrane</keyword>
<proteinExistence type="predicted"/>
<feature type="non-terminal residue" evidence="2">
    <location>
        <position position="1"/>
    </location>
</feature>
<feature type="transmembrane region" description="Helical" evidence="1">
    <location>
        <begin position="6"/>
        <end position="27"/>
    </location>
</feature>
<keyword evidence="1" id="KW-1133">Transmembrane helix</keyword>
<sequence length="71" mass="7705">IANTQLFSIPVLAGAGILSLITVCLSVKRPMQIAAKVSPVEAVRYQENTGKKKQKRKGCRQVKLIGLTRAN</sequence>
<accession>A0AAW4VZU7</accession>
<dbReference type="Proteomes" id="UP001198439">
    <property type="component" value="Unassembled WGS sequence"/>
</dbReference>
<evidence type="ECO:0000256" key="1">
    <source>
        <dbReference type="SAM" id="Phobius"/>
    </source>
</evidence>
<protein>
    <recommendedName>
        <fullName evidence="4">MFS transporter</fullName>
    </recommendedName>
</protein>
<organism evidence="2 3">
    <name type="scientific">Faecalibacillus faecis</name>
    <dbReference type="NCBI Taxonomy" id="1982628"/>
    <lineage>
        <taxon>Bacteria</taxon>
        <taxon>Bacillati</taxon>
        <taxon>Bacillota</taxon>
        <taxon>Erysipelotrichia</taxon>
        <taxon>Erysipelotrichales</taxon>
        <taxon>Coprobacillaceae</taxon>
        <taxon>Faecalibacillus</taxon>
    </lineage>
</organism>
<gene>
    <name evidence="2" type="ORF">LJD69_13995</name>
</gene>
<keyword evidence="1" id="KW-0812">Transmembrane</keyword>
<name>A0AAW4VZU7_9FIRM</name>
<reference evidence="2" key="1">
    <citation type="submission" date="2021-10" db="EMBL/GenBank/DDBJ databases">
        <title>Collection of gut derived symbiotic bacterial strains cultured from healthy donors.</title>
        <authorList>
            <person name="Lin H."/>
            <person name="Littmann E."/>
            <person name="Kohout C."/>
            <person name="Pamer E.G."/>
        </authorList>
    </citation>
    <scope>NUCLEOTIDE SEQUENCE</scope>
    <source>
        <strain evidence="2">DFI.4.48</strain>
    </source>
</reference>
<dbReference type="AlphaFoldDB" id="A0AAW4VZU7"/>
<dbReference type="RefSeq" id="WP_227280248.1">
    <property type="nucleotide sequence ID" value="NZ_JAJDKZ010000330.1"/>
</dbReference>
<comment type="caution">
    <text evidence="2">The sequence shown here is derived from an EMBL/GenBank/DDBJ whole genome shotgun (WGS) entry which is preliminary data.</text>
</comment>
<evidence type="ECO:0008006" key="4">
    <source>
        <dbReference type="Google" id="ProtNLM"/>
    </source>
</evidence>